<dbReference type="RefSeq" id="WP_106380940.1">
    <property type="nucleotide sequence ID" value="NZ_NIGF01000018.1"/>
</dbReference>
<sequence>MFDTLILLGIEIYQRHISPRKGWRCAYSVLHGGAGCSGAVKRAVRQQGWCKAALLARQRFRDCKLAAQMLGAQNGTDSGGSPGNPPQKRRGWVGDWCDFDPCLWLDLAGHCGTSGAHHAPCDCNSCDAAPCDCTPCDCNPCN</sequence>
<evidence type="ECO:0000313" key="2">
    <source>
        <dbReference type="Proteomes" id="UP000237684"/>
    </source>
</evidence>
<reference evidence="1 2" key="1">
    <citation type="journal article" date="2018" name="Syst. Appl. Microbiol.">
        <title>Abditibacterium utsteinense sp. nov., the first cultivated member of candidate phylum FBP, isolated from ice-free Antarctic soil samples.</title>
        <authorList>
            <person name="Tahon G."/>
            <person name="Tytgat B."/>
            <person name="Lebbe L."/>
            <person name="Carlier A."/>
            <person name="Willems A."/>
        </authorList>
    </citation>
    <scope>NUCLEOTIDE SEQUENCE [LARGE SCALE GENOMIC DNA]</scope>
    <source>
        <strain evidence="1 2">LMG 29911</strain>
    </source>
</reference>
<dbReference type="NCBIfam" id="TIGR00278">
    <property type="entry name" value="membrane protein insertion efficiency factor YidD"/>
    <property type="match status" value="1"/>
</dbReference>
<organism evidence="1 2">
    <name type="scientific">Abditibacterium utsteinense</name>
    <dbReference type="NCBI Taxonomy" id="1960156"/>
    <lineage>
        <taxon>Bacteria</taxon>
        <taxon>Pseudomonadati</taxon>
        <taxon>Abditibacteriota</taxon>
        <taxon>Abditibacteriia</taxon>
        <taxon>Abditibacteriales</taxon>
        <taxon>Abditibacteriaceae</taxon>
        <taxon>Abditibacterium</taxon>
    </lineage>
</organism>
<dbReference type="AlphaFoldDB" id="A0A2S8SQB6"/>
<name>A0A2S8SQB6_9BACT</name>
<evidence type="ECO:0000313" key="1">
    <source>
        <dbReference type="EMBL" id="PQV62949.1"/>
    </source>
</evidence>
<dbReference type="Proteomes" id="UP000237684">
    <property type="component" value="Unassembled WGS sequence"/>
</dbReference>
<proteinExistence type="predicted"/>
<dbReference type="SMART" id="SM01234">
    <property type="entry name" value="Haemolytic"/>
    <property type="match status" value="1"/>
</dbReference>
<dbReference type="EMBL" id="NIGF01000018">
    <property type="protein sequence ID" value="PQV62949.1"/>
    <property type="molecule type" value="Genomic_DNA"/>
</dbReference>
<protein>
    <submittedName>
        <fullName evidence="1">Hemolytic domain-containing protein</fullName>
    </submittedName>
</protein>
<gene>
    <name evidence="1" type="ORF">B1R32_11846</name>
</gene>
<accession>A0A2S8SQB6</accession>
<keyword evidence="2" id="KW-1185">Reference proteome</keyword>
<dbReference type="OrthoDB" id="6629784at2"/>
<comment type="caution">
    <text evidence="1">The sequence shown here is derived from an EMBL/GenBank/DDBJ whole genome shotgun (WGS) entry which is preliminary data.</text>
</comment>
<dbReference type="InterPro" id="IPR002696">
    <property type="entry name" value="Membr_insert_effic_factor_YidD"/>
</dbReference>
<dbReference type="InParanoid" id="A0A2S8SQB6"/>